<dbReference type="RefSeq" id="WP_188640434.1">
    <property type="nucleotide sequence ID" value="NZ_BMHM01000007.1"/>
</dbReference>
<feature type="transmembrane region" description="Helical" evidence="1">
    <location>
        <begin position="12"/>
        <end position="33"/>
    </location>
</feature>
<sequence length="118" mass="12871">MSPLLERLRLTHPIHFVVGLTVWCIWFIAVYGGHAVACEVAAPATERGVFTLLNGWMLLLSIVTTALLAALTWWCWQAGQLHQGRARFNAVVSAGLYLFSALSVVFVALPIIGIPPCV</sequence>
<keyword evidence="1" id="KW-0812">Transmembrane</keyword>
<feature type="transmembrane region" description="Helical" evidence="1">
    <location>
        <begin position="88"/>
        <end position="112"/>
    </location>
</feature>
<organism evidence="2 3">
    <name type="scientific">Vreelandella lutescens</name>
    <dbReference type="NCBI Taxonomy" id="1602943"/>
    <lineage>
        <taxon>Bacteria</taxon>
        <taxon>Pseudomonadati</taxon>
        <taxon>Pseudomonadota</taxon>
        <taxon>Gammaproteobacteria</taxon>
        <taxon>Oceanospirillales</taxon>
        <taxon>Halomonadaceae</taxon>
        <taxon>Vreelandella</taxon>
    </lineage>
</organism>
<reference evidence="3" key="1">
    <citation type="journal article" date="2019" name="Int. J. Syst. Evol. Microbiol.">
        <title>The Global Catalogue of Microorganisms (GCM) 10K type strain sequencing project: providing services to taxonomists for standard genome sequencing and annotation.</title>
        <authorList>
            <consortium name="The Broad Institute Genomics Platform"/>
            <consortium name="The Broad Institute Genome Sequencing Center for Infectious Disease"/>
            <person name="Wu L."/>
            <person name="Ma J."/>
        </authorList>
    </citation>
    <scope>NUCLEOTIDE SEQUENCE [LARGE SCALE GENOMIC DNA]</scope>
    <source>
        <strain evidence="3">CGMCC 1.15122</strain>
    </source>
</reference>
<feature type="transmembrane region" description="Helical" evidence="1">
    <location>
        <begin position="53"/>
        <end position="76"/>
    </location>
</feature>
<dbReference type="Proteomes" id="UP000597301">
    <property type="component" value="Unassembled WGS sequence"/>
</dbReference>
<keyword evidence="3" id="KW-1185">Reference proteome</keyword>
<evidence type="ECO:0000256" key="1">
    <source>
        <dbReference type="SAM" id="Phobius"/>
    </source>
</evidence>
<comment type="caution">
    <text evidence="2">The sequence shown here is derived from an EMBL/GenBank/DDBJ whole genome shotgun (WGS) entry which is preliminary data.</text>
</comment>
<protein>
    <submittedName>
        <fullName evidence="2">Uncharacterized protein</fullName>
    </submittedName>
</protein>
<keyword evidence="1" id="KW-0472">Membrane</keyword>
<dbReference type="EMBL" id="BMHM01000007">
    <property type="protein sequence ID" value="GGC98493.1"/>
    <property type="molecule type" value="Genomic_DNA"/>
</dbReference>
<proteinExistence type="predicted"/>
<keyword evidence="1" id="KW-1133">Transmembrane helix</keyword>
<accession>A0ABQ1PJZ4</accession>
<evidence type="ECO:0000313" key="2">
    <source>
        <dbReference type="EMBL" id="GGC98493.1"/>
    </source>
</evidence>
<name>A0ABQ1PJZ4_9GAMM</name>
<evidence type="ECO:0000313" key="3">
    <source>
        <dbReference type="Proteomes" id="UP000597301"/>
    </source>
</evidence>
<gene>
    <name evidence="2" type="ORF">GCM10011382_31310</name>
</gene>